<dbReference type="EMBL" id="BK032606">
    <property type="protein sequence ID" value="DAF50935.1"/>
    <property type="molecule type" value="Genomic_DNA"/>
</dbReference>
<proteinExistence type="predicted"/>
<sequence length="70" mass="7966">MNDGAWKIASGRLCVACLQEMAAEYIIEPAFHGWARGVCQRCGKDQKLTTFKRYTMSKRGLEKRGLLDEQ</sequence>
<name>A0A8S5SJT3_9CAUD</name>
<evidence type="ECO:0000313" key="1">
    <source>
        <dbReference type="EMBL" id="DAF50935.1"/>
    </source>
</evidence>
<organism evidence="1">
    <name type="scientific">Siphoviridae sp. ctRPk8</name>
    <dbReference type="NCBI Taxonomy" id="2827870"/>
    <lineage>
        <taxon>Viruses</taxon>
        <taxon>Duplodnaviria</taxon>
        <taxon>Heunggongvirae</taxon>
        <taxon>Uroviricota</taxon>
        <taxon>Caudoviricetes</taxon>
    </lineage>
</organism>
<reference evidence="1" key="1">
    <citation type="journal article" date="2021" name="Proc. Natl. Acad. Sci. U.S.A.">
        <title>A Catalog of Tens of Thousands of Viruses from Human Metagenomes Reveals Hidden Associations with Chronic Diseases.</title>
        <authorList>
            <person name="Tisza M.J."/>
            <person name="Buck C.B."/>
        </authorList>
    </citation>
    <scope>NUCLEOTIDE SEQUENCE</scope>
    <source>
        <strain evidence="1">CtRPk8</strain>
    </source>
</reference>
<accession>A0A8S5SJT3</accession>
<protein>
    <submittedName>
        <fullName evidence="1">Uncharacterized protein</fullName>
    </submittedName>
</protein>